<dbReference type="Gene3D" id="3.30.70.1440">
    <property type="entry name" value="Multidrug efflux transporter AcrB pore domain"/>
    <property type="match status" value="1"/>
</dbReference>
<keyword evidence="1" id="KW-1133">Transmembrane helix</keyword>
<organism evidence="2 3">
    <name type="scientific">Rheinheimera baltica</name>
    <dbReference type="NCBI Taxonomy" id="67576"/>
    <lineage>
        <taxon>Bacteria</taxon>
        <taxon>Pseudomonadati</taxon>
        <taxon>Pseudomonadota</taxon>
        <taxon>Gammaproteobacteria</taxon>
        <taxon>Chromatiales</taxon>
        <taxon>Chromatiaceae</taxon>
        <taxon>Rheinheimera</taxon>
    </lineage>
</organism>
<proteinExistence type="predicted"/>
<dbReference type="Pfam" id="PF00873">
    <property type="entry name" value="ACR_tran"/>
    <property type="match status" value="1"/>
</dbReference>
<feature type="transmembrane region" description="Helical" evidence="1">
    <location>
        <begin position="877"/>
        <end position="898"/>
    </location>
</feature>
<name>A0ABT9I267_9GAMM</name>
<dbReference type="SUPFAM" id="SSF82693">
    <property type="entry name" value="Multidrug efflux transporter AcrB pore domain, PN1, PN2, PC1 and PC2 subdomains"/>
    <property type="match status" value="2"/>
</dbReference>
<dbReference type="EMBL" id="JAPJDZ010000051">
    <property type="protein sequence ID" value="MDP5137483.1"/>
    <property type="molecule type" value="Genomic_DNA"/>
</dbReference>
<feature type="transmembrane region" description="Helical" evidence="1">
    <location>
        <begin position="333"/>
        <end position="352"/>
    </location>
</feature>
<accession>A0ABT9I267</accession>
<feature type="transmembrane region" description="Helical" evidence="1">
    <location>
        <begin position="981"/>
        <end position="1004"/>
    </location>
</feature>
<feature type="transmembrane region" description="Helical" evidence="1">
    <location>
        <begin position="461"/>
        <end position="484"/>
    </location>
</feature>
<evidence type="ECO:0000313" key="2">
    <source>
        <dbReference type="EMBL" id="MDP5137483.1"/>
    </source>
</evidence>
<dbReference type="Gene3D" id="3.30.2090.10">
    <property type="entry name" value="Multidrug efflux transporter AcrB TolC docking domain, DN and DC subdomains"/>
    <property type="match status" value="2"/>
</dbReference>
<dbReference type="Gene3D" id="1.20.1640.10">
    <property type="entry name" value="Multidrug efflux transporter AcrB transmembrane domain"/>
    <property type="match status" value="2"/>
</dbReference>
<feature type="transmembrane region" description="Helical" evidence="1">
    <location>
        <begin position="429"/>
        <end position="449"/>
    </location>
</feature>
<dbReference type="PANTHER" id="PTHR32063:SF18">
    <property type="entry name" value="CATION EFFLUX SYSTEM PROTEIN"/>
    <property type="match status" value="1"/>
</dbReference>
<keyword evidence="1" id="KW-0472">Membrane</keyword>
<evidence type="ECO:0000256" key="1">
    <source>
        <dbReference type="SAM" id="Phobius"/>
    </source>
</evidence>
<dbReference type="PRINTS" id="PR00702">
    <property type="entry name" value="ACRIFLAVINRP"/>
</dbReference>
<feature type="transmembrane region" description="Helical" evidence="1">
    <location>
        <begin position="904"/>
        <end position="925"/>
    </location>
</feature>
<protein>
    <submittedName>
        <fullName evidence="2">Efflux RND transporter permease subunit</fullName>
    </submittedName>
</protein>
<dbReference type="SUPFAM" id="SSF82714">
    <property type="entry name" value="Multidrug efflux transporter AcrB TolC docking domain, DN and DC subdomains"/>
    <property type="match status" value="2"/>
</dbReference>
<dbReference type="RefSeq" id="WP_305976815.1">
    <property type="nucleotide sequence ID" value="NZ_JAPJDZ010000051.1"/>
</dbReference>
<dbReference type="PANTHER" id="PTHR32063">
    <property type="match status" value="1"/>
</dbReference>
<feature type="transmembrane region" description="Helical" evidence="1">
    <location>
        <begin position="946"/>
        <end position="969"/>
    </location>
</feature>
<feature type="transmembrane region" description="Helical" evidence="1">
    <location>
        <begin position="12"/>
        <end position="32"/>
    </location>
</feature>
<feature type="transmembrane region" description="Helical" evidence="1">
    <location>
        <begin position="851"/>
        <end position="870"/>
    </location>
</feature>
<keyword evidence="1" id="KW-0812">Transmembrane</keyword>
<feature type="transmembrane region" description="Helical" evidence="1">
    <location>
        <begin position="385"/>
        <end position="408"/>
    </location>
</feature>
<dbReference type="InterPro" id="IPR027463">
    <property type="entry name" value="AcrB_DN_DC_subdom"/>
</dbReference>
<feature type="transmembrane region" description="Helical" evidence="1">
    <location>
        <begin position="520"/>
        <end position="539"/>
    </location>
</feature>
<sequence>MSITGFSLSNSRIVLFFFLMLTGIGMALYPSYPSQEEPTLPINVTVVTAYHPGLDIYQTEALLAIPIERALRELEETKNVVTSIRAGEIYISLEIKDGTPDYDQAWLRVKAKMQDLQNSLPEGVSGPLVDDSYDAVAVMTVALSAPQQSFAQLRDKAGELRDFIYSIKGIDKVTLHGISQEQISIKLKPFAASRYSIKPSDIYLQIKKNSALDNIARVNFDSLESRLYVRSDYKSIQDIKSTPIVLPDGSILTLGSLADVERVAAQPLNNAAYLNGSQTIAVAGYMSPGVNMVDFNEQLRKKISHWENNLPAGFQLKIITDQGEVVDQVISKMTSTLLETILVVTAVAVFALGVRAGSLVGLAVPITCVMSLVVLRAMGIELNQVSIASFIIALGILVDNPMVIVENISKRVQHGESRKSASLQAGENLGTPMLIASLTVFLAFAPPMFTDNLTAIYMQTLTIVIGVTLIISWFVAIMLVPIFAQWFIKTNKGASDNQQPSKLMIFMSGLWDSVIKRPKTFLAATTASLVFSLFLSGSIPEAFFPPSERPQLQITLELPAGTPAERTAEVAKEVTRWLSQESRYSEITDATAYIGEGGPRFILGLNPPEPAPHKAYLVVNLGKDTDVAEFISQLRSEMPPVFQYAKLGINPFFMSSTPPGQAAIRIIGDNHLELLEAAKSIQQALINVEGTINIMQDWEAPVPSMVVTIDQEAASHEGITREDIFTALRKNTIGESASEMQEGEYQLPIVLAMPTKNVSLEKIKNIQIFSEHSDSTAYLSEVAQVSLELHPSIIKKRNLRSTVTITALNPAMTSMELVSNIASTLDDVRNKFDVLIEFGGEIEESEVSFEAVFSFLPICMLGMIVLFLYQYNSFRKVAIIVLSVPFCAIGVLLTLIIFRLPFDFMANLAIFALIGMIVSNAMLIIEQVDIEIASGKSETASLKSALIQRFRPVVLTQLTTILGLIPLLIADDPLWRSFNAVMTGGLISGTIASFIVVPCLYVLFFHSKKR</sequence>
<keyword evidence="3" id="KW-1185">Reference proteome</keyword>
<dbReference type="Gene3D" id="3.30.70.1430">
    <property type="entry name" value="Multidrug efflux transporter AcrB pore domain"/>
    <property type="match status" value="2"/>
</dbReference>
<evidence type="ECO:0000313" key="3">
    <source>
        <dbReference type="Proteomes" id="UP001231109"/>
    </source>
</evidence>
<reference evidence="2 3" key="1">
    <citation type="submission" date="2022-11" db="EMBL/GenBank/DDBJ databases">
        <title>Viruses from the air-sea interface of a natural surface slick.</title>
        <authorList>
            <person name="Rahlff J."/>
            <person name="Holmfeldt K."/>
        </authorList>
    </citation>
    <scope>NUCLEOTIDE SEQUENCE [LARGE SCALE GENOMIC DNA]</scope>
    <source>
        <strain evidence="2 3">SMS4</strain>
    </source>
</reference>
<dbReference type="SUPFAM" id="SSF82866">
    <property type="entry name" value="Multidrug efflux transporter AcrB transmembrane domain"/>
    <property type="match status" value="2"/>
</dbReference>
<dbReference type="InterPro" id="IPR001036">
    <property type="entry name" value="Acrflvin-R"/>
</dbReference>
<dbReference type="Proteomes" id="UP001231109">
    <property type="component" value="Unassembled WGS sequence"/>
</dbReference>
<comment type="caution">
    <text evidence="2">The sequence shown here is derived from an EMBL/GenBank/DDBJ whole genome shotgun (WGS) entry which is preliminary data.</text>
</comment>
<dbReference type="Gene3D" id="3.30.70.1320">
    <property type="entry name" value="Multidrug efflux transporter AcrB pore domain like"/>
    <property type="match status" value="1"/>
</dbReference>
<feature type="transmembrane region" description="Helical" evidence="1">
    <location>
        <begin position="359"/>
        <end position="379"/>
    </location>
</feature>
<gene>
    <name evidence="2" type="ORF">ORJ04_16120</name>
</gene>